<dbReference type="Gene3D" id="3.40.50.1010">
    <property type="entry name" value="5'-nuclease"/>
    <property type="match status" value="1"/>
</dbReference>
<dbReference type="SUPFAM" id="SSF88723">
    <property type="entry name" value="PIN domain-like"/>
    <property type="match status" value="1"/>
</dbReference>
<dbReference type="PANTHER" id="PTHR38826:SF5">
    <property type="entry name" value="RIBONUCLEASE VAPC13"/>
    <property type="match status" value="1"/>
</dbReference>
<dbReference type="AlphaFoldDB" id="A0A3T0D2I4"/>
<name>A0A3T0D2I4_9FIRM</name>
<keyword evidence="3" id="KW-1185">Reference proteome</keyword>
<dbReference type="PANTHER" id="PTHR38826">
    <property type="entry name" value="RIBONUCLEASE VAPC13"/>
    <property type="match status" value="1"/>
</dbReference>
<accession>A0A3T0D2I4</accession>
<protein>
    <submittedName>
        <fullName evidence="2">PIN domain-containing protein</fullName>
    </submittedName>
</protein>
<evidence type="ECO:0000259" key="1">
    <source>
        <dbReference type="Pfam" id="PF01850"/>
    </source>
</evidence>
<dbReference type="KEGG" id="ccha:ELD05_01175"/>
<dbReference type="RefSeq" id="WP_127351034.1">
    <property type="nucleotide sequence ID" value="NZ_CP034791.1"/>
</dbReference>
<gene>
    <name evidence="2" type="ORF">ELD05_01175</name>
</gene>
<proteinExistence type="predicted"/>
<dbReference type="InterPro" id="IPR002716">
    <property type="entry name" value="PIN_dom"/>
</dbReference>
<dbReference type="EMBL" id="CP034791">
    <property type="protein sequence ID" value="AZT89405.1"/>
    <property type="molecule type" value="Genomic_DNA"/>
</dbReference>
<organism evidence="2 3">
    <name type="scientific">Caldicellulosiruptor changbaiensis</name>
    <dbReference type="NCBI Taxonomy" id="1222016"/>
    <lineage>
        <taxon>Bacteria</taxon>
        <taxon>Bacillati</taxon>
        <taxon>Bacillota</taxon>
        <taxon>Bacillota incertae sedis</taxon>
        <taxon>Caldicellulosiruptorales</taxon>
        <taxon>Caldicellulosiruptoraceae</taxon>
        <taxon>Caldicellulosiruptor</taxon>
    </lineage>
</organism>
<dbReference type="Pfam" id="PF01850">
    <property type="entry name" value="PIN"/>
    <property type="match status" value="1"/>
</dbReference>
<dbReference type="Proteomes" id="UP000282930">
    <property type="component" value="Chromosome"/>
</dbReference>
<dbReference type="InterPro" id="IPR052106">
    <property type="entry name" value="PINc/VapC_TA"/>
</dbReference>
<reference evidence="2 3" key="1">
    <citation type="submission" date="2018-12" db="EMBL/GenBank/DDBJ databases">
        <title>Genome sequence from the cellulolytic species, Caldicellulosiruptor changbaiensis.</title>
        <authorList>
            <person name="Blumer-Schuette S.E."/>
            <person name="Mendoza C."/>
        </authorList>
    </citation>
    <scope>NUCLEOTIDE SEQUENCE [LARGE SCALE GENOMIC DNA]</scope>
    <source>
        <strain evidence="2 3">CBS-Z</strain>
    </source>
</reference>
<evidence type="ECO:0000313" key="3">
    <source>
        <dbReference type="Proteomes" id="UP000282930"/>
    </source>
</evidence>
<dbReference type="InterPro" id="IPR029060">
    <property type="entry name" value="PIN-like_dom_sf"/>
</dbReference>
<evidence type="ECO:0000313" key="2">
    <source>
        <dbReference type="EMBL" id="AZT89405.1"/>
    </source>
</evidence>
<sequence length="148" mass="17068">MGKLQQLLDKCNCIAIDTNLFIYLVEKNPKYAELAKYIFEKIEHGEVHAVTSSLVIAELLVKPFEMGNFTLAKKYKALVSFFPNLTLREIDYMVLEKCAEIRARYKIRTPDAIFLATAILERADIFITNDIKLKNIKEIEVIILNELI</sequence>
<feature type="domain" description="PIN" evidence="1">
    <location>
        <begin position="15"/>
        <end position="137"/>
    </location>
</feature>